<proteinExistence type="predicted"/>
<dbReference type="InterPro" id="IPR020846">
    <property type="entry name" value="MFS_dom"/>
</dbReference>
<dbReference type="SUPFAM" id="SSF103473">
    <property type="entry name" value="MFS general substrate transporter"/>
    <property type="match status" value="1"/>
</dbReference>
<feature type="transmembrane region" description="Helical" evidence="6">
    <location>
        <begin position="297"/>
        <end position="315"/>
    </location>
</feature>
<keyword evidence="2" id="KW-0813">Transport</keyword>
<dbReference type="PROSITE" id="PS50850">
    <property type="entry name" value="MFS"/>
    <property type="match status" value="1"/>
</dbReference>
<evidence type="ECO:0000256" key="2">
    <source>
        <dbReference type="ARBA" id="ARBA00022448"/>
    </source>
</evidence>
<evidence type="ECO:0000256" key="5">
    <source>
        <dbReference type="ARBA" id="ARBA00023136"/>
    </source>
</evidence>
<protein>
    <submittedName>
        <fullName evidence="8">MFS-type transporter YwoG</fullName>
    </submittedName>
</protein>
<evidence type="ECO:0000259" key="7">
    <source>
        <dbReference type="PROSITE" id="PS50850"/>
    </source>
</evidence>
<name>A0ABQ4KZ93_SIMTE</name>
<feature type="transmembrane region" description="Helical" evidence="6">
    <location>
        <begin position="210"/>
        <end position="234"/>
    </location>
</feature>
<gene>
    <name evidence="8" type="primary">ywoG</name>
    <name evidence="8" type="ORF">J6TS1_24770</name>
</gene>
<feature type="domain" description="Major facilitator superfamily (MFS) profile" evidence="7">
    <location>
        <begin position="7"/>
        <end position="386"/>
    </location>
</feature>
<evidence type="ECO:0000256" key="6">
    <source>
        <dbReference type="SAM" id="Phobius"/>
    </source>
</evidence>
<feature type="transmembrane region" description="Helical" evidence="6">
    <location>
        <begin position="336"/>
        <end position="357"/>
    </location>
</feature>
<dbReference type="RefSeq" id="WP_213020551.1">
    <property type="nucleotide sequence ID" value="NZ_BORJ01000006.1"/>
</dbReference>
<feature type="transmembrane region" description="Helical" evidence="6">
    <location>
        <begin position="166"/>
        <end position="189"/>
    </location>
</feature>
<dbReference type="Pfam" id="PF07690">
    <property type="entry name" value="MFS_1"/>
    <property type="match status" value="1"/>
</dbReference>
<feature type="transmembrane region" description="Helical" evidence="6">
    <location>
        <begin position="240"/>
        <end position="261"/>
    </location>
</feature>
<sequence length="400" mass="43555">MQKSQPIWTKSFISLFCTNLSVFIVFYGLTATLPLYATGILNKTDQEAGLLMSIFLLSAIIVRPFTGKILDLIGKRRMLLFSLVLYLLCTVLYYFIDPFGLLLALRFLHGIGFSIATTACGAIAADIIPPARRGTGLGYFTMSTNLGVVLGPLIALSLIQAYSFDMLFIILSLLMITGALFSLIVPAHKQQNGAKAKRRMSFNDLFERKAVPVGFLACLTGLSYASILSYLSIYAQGKNLLGMTSSFFLVFAAVMLLARPFTGRLFDLKGPQYVLYPGLVLFIVGLIMLAFTNSATTFLLAGGFVGLGYGSLVPSMQTLAIQSVPIERSGYATATFYTFFDGGIALGSYIFGIIAAAKGYQSIYLISSILVCCVFLLLMILKPNKQDRKAADTVKKVESF</sequence>
<organism evidence="8 9">
    <name type="scientific">Siminovitchia terrae</name>
    <name type="common">Bacillus terrae</name>
    <dbReference type="NCBI Taxonomy" id="1914933"/>
    <lineage>
        <taxon>Bacteria</taxon>
        <taxon>Bacillati</taxon>
        <taxon>Bacillota</taxon>
        <taxon>Bacilli</taxon>
        <taxon>Bacillales</taxon>
        <taxon>Bacillaceae</taxon>
        <taxon>Siminovitchia</taxon>
    </lineage>
</organism>
<dbReference type="EMBL" id="BORJ01000006">
    <property type="protein sequence ID" value="GIN96607.1"/>
    <property type="molecule type" value="Genomic_DNA"/>
</dbReference>
<feature type="transmembrane region" description="Helical" evidence="6">
    <location>
        <begin position="363"/>
        <end position="381"/>
    </location>
</feature>
<dbReference type="PANTHER" id="PTHR23531">
    <property type="entry name" value="QUINOLENE RESISTANCE PROTEIN NORA"/>
    <property type="match status" value="1"/>
</dbReference>
<feature type="transmembrane region" description="Helical" evidence="6">
    <location>
        <begin position="137"/>
        <end position="160"/>
    </location>
</feature>
<evidence type="ECO:0000256" key="4">
    <source>
        <dbReference type="ARBA" id="ARBA00022989"/>
    </source>
</evidence>
<evidence type="ECO:0000313" key="9">
    <source>
        <dbReference type="Proteomes" id="UP000680670"/>
    </source>
</evidence>
<reference evidence="8 9" key="1">
    <citation type="submission" date="2021-03" db="EMBL/GenBank/DDBJ databases">
        <title>Antimicrobial resistance genes in bacteria isolated from Japanese honey, and their potential for conferring macrolide and lincosamide resistance in the American foulbrood pathogen Paenibacillus larvae.</title>
        <authorList>
            <person name="Okamoto M."/>
            <person name="Kumagai M."/>
            <person name="Kanamori H."/>
            <person name="Takamatsu D."/>
        </authorList>
    </citation>
    <scope>NUCLEOTIDE SEQUENCE [LARGE SCALE GENOMIC DNA]</scope>
    <source>
        <strain evidence="8 9">J6TS1</strain>
    </source>
</reference>
<keyword evidence="5 6" id="KW-0472">Membrane</keyword>
<accession>A0ABQ4KZ93</accession>
<keyword evidence="9" id="KW-1185">Reference proteome</keyword>
<comment type="caution">
    <text evidence="8">The sequence shown here is derived from an EMBL/GenBank/DDBJ whole genome shotgun (WGS) entry which is preliminary data.</text>
</comment>
<feature type="transmembrane region" description="Helical" evidence="6">
    <location>
        <begin position="12"/>
        <end position="36"/>
    </location>
</feature>
<keyword evidence="3 6" id="KW-0812">Transmembrane</keyword>
<feature type="transmembrane region" description="Helical" evidence="6">
    <location>
        <begin position="78"/>
        <end position="96"/>
    </location>
</feature>
<dbReference type="Proteomes" id="UP000680670">
    <property type="component" value="Unassembled WGS sequence"/>
</dbReference>
<feature type="transmembrane region" description="Helical" evidence="6">
    <location>
        <begin position="273"/>
        <end position="291"/>
    </location>
</feature>
<dbReference type="Gene3D" id="1.20.1250.20">
    <property type="entry name" value="MFS general substrate transporter like domains"/>
    <property type="match status" value="2"/>
</dbReference>
<dbReference type="InterPro" id="IPR052714">
    <property type="entry name" value="MFS_Exporter"/>
</dbReference>
<evidence type="ECO:0000313" key="8">
    <source>
        <dbReference type="EMBL" id="GIN96607.1"/>
    </source>
</evidence>
<feature type="transmembrane region" description="Helical" evidence="6">
    <location>
        <begin position="48"/>
        <end position="66"/>
    </location>
</feature>
<evidence type="ECO:0000256" key="1">
    <source>
        <dbReference type="ARBA" id="ARBA00004651"/>
    </source>
</evidence>
<dbReference type="CDD" id="cd17489">
    <property type="entry name" value="MFS_YfcJ_like"/>
    <property type="match status" value="1"/>
</dbReference>
<keyword evidence="4 6" id="KW-1133">Transmembrane helix</keyword>
<comment type="subcellular location">
    <subcellularLocation>
        <location evidence="1">Cell membrane</location>
        <topology evidence="1">Multi-pass membrane protein</topology>
    </subcellularLocation>
</comment>
<evidence type="ECO:0000256" key="3">
    <source>
        <dbReference type="ARBA" id="ARBA00022692"/>
    </source>
</evidence>
<dbReference type="InterPro" id="IPR036259">
    <property type="entry name" value="MFS_trans_sf"/>
</dbReference>
<dbReference type="PANTHER" id="PTHR23531:SF2">
    <property type="entry name" value="PERMEASE"/>
    <property type="match status" value="1"/>
</dbReference>
<dbReference type="InterPro" id="IPR011701">
    <property type="entry name" value="MFS"/>
</dbReference>